<evidence type="ECO:0000313" key="2">
    <source>
        <dbReference type="Proteomes" id="UP000675881"/>
    </source>
</evidence>
<dbReference type="EMBL" id="CAJNVT010000238">
    <property type="protein sequence ID" value="CAF2748049.1"/>
    <property type="molecule type" value="Genomic_DNA"/>
</dbReference>
<dbReference type="AlphaFoldDB" id="A0A817FHU5"/>
<protein>
    <submittedName>
        <fullName evidence="1">(salmon louse) hypothetical protein</fullName>
    </submittedName>
</protein>
<name>A0A817FHU5_LEPSM</name>
<evidence type="ECO:0000313" key="1">
    <source>
        <dbReference type="EMBL" id="CAF2748049.1"/>
    </source>
</evidence>
<organism evidence="1 2">
    <name type="scientific">Lepeophtheirus salmonis</name>
    <name type="common">Salmon louse</name>
    <name type="synonym">Caligus salmonis</name>
    <dbReference type="NCBI Taxonomy" id="72036"/>
    <lineage>
        <taxon>Eukaryota</taxon>
        <taxon>Metazoa</taxon>
        <taxon>Ecdysozoa</taxon>
        <taxon>Arthropoda</taxon>
        <taxon>Crustacea</taxon>
        <taxon>Multicrustacea</taxon>
        <taxon>Hexanauplia</taxon>
        <taxon>Copepoda</taxon>
        <taxon>Siphonostomatoida</taxon>
        <taxon>Caligidae</taxon>
        <taxon>Lepeophtheirus</taxon>
    </lineage>
</organism>
<proteinExistence type="predicted"/>
<keyword evidence="2" id="KW-1185">Reference proteome</keyword>
<gene>
    <name evidence="1" type="ORF">LSAA_390</name>
</gene>
<dbReference type="Proteomes" id="UP000675881">
    <property type="component" value="Unassembled WGS sequence"/>
</dbReference>
<reference evidence="1" key="1">
    <citation type="submission" date="2021-02" db="EMBL/GenBank/DDBJ databases">
        <authorList>
            <person name="Bekaert M."/>
        </authorList>
    </citation>
    <scope>NUCLEOTIDE SEQUENCE</scope>
    <source>
        <strain evidence="1">IoA-00</strain>
    </source>
</reference>
<accession>A0A817FHU5</accession>
<comment type="caution">
    <text evidence="1">The sequence shown here is derived from an EMBL/GenBank/DDBJ whole genome shotgun (WGS) entry which is preliminary data.</text>
</comment>
<sequence>MNRQFPWLEYDVGKDATFCYCYSKFPSKTKGFHQHEESELHKSSYTRWIDLKKIQDAKAPNIFDRICPEREEITSENREYLIYLIRVHDETDESQNGKWISFIGLQLDPNPLFRKFHEKFSRKRSILVKPT</sequence>